<dbReference type="GO" id="GO:0016020">
    <property type="term" value="C:membrane"/>
    <property type="evidence" value="ECO:0007669"/>
    <property type="project" value="UniProtKB-SubCell"/>
</dbReference>
<dbReference type="InterPro" id="IPR050820">
    <property type="entry name" value="MFS_Sugar_Transporter"/>
</dbReference>
<feature type="transmembrane region" description="Helical" evidence="8">
    <location>
        <begin position="177"/>
        <end position="199"/>
    </location>
</feature>
<feature type="transmembrane region" description="Helical" evidence="8">
    <location>
        <begin position="121"/>
        <end position="141"/>
    </location>
</feature>
<keyword evidence="4 8" id="KW-0812">Transmembrane</keyword>
<feature type="transmembrane region" description="Helical" evidence="8">
    <location>
        <begin position="147"/>
        <end position="165"/>
    </location>
</feature>
<feature type="transmembrane region" description="Helical" evidence="8">
    <location>
        <begin position="431"/>
        <end position="450"/>
    </location>
</feature>
<proteinExistence type="inferred from homology"/>
<keyword evidence="3 7" id="KW-0813">Transport</keyword>
<dbReference type="EMBL" id="HBHW01036125">
    <property type="protein sequence ID" value="CAE0059656.1"/>
    <property type="molecule type" value="Transcribed_RNA"/>
</dbReference>
<dbReference type="PROSITE" id="PS50850">
    <property type="entry name" value="MFS"/>
    <property type="match status" value="1"/>
</dbReference>
<evidence type="ECO:0000256" key="6">
    <source>
        <dbReference type="ARBA" id="ARBA00023136"/>
    </source>
</evidence>
<dbReference type="PROSITE" id="PS00216">
    <property type="entry name" value="SUGAR_TRANSPORT_1"/>
    <property type="match status" value="1"/>
</dbReference>
<accession>A0A7S3A2I1</accession>
<dbReference type="InterPro" id="IPR003663">
    <property type="entry name" value="Sugar/inositol_transpt"/>
</dbReference>
<keyword evidence="5 8" id="KW-1133">Transmembrane helix</keyword>
<gene>
    <name evidence="10" type="ORF">RMAR00112_LOCUS27721</name>
    <name evidence="11" type="ORF">RMAR00112_LOCUS27723</name>
</gene>
<dbReference type="PANTHER" id="PTHR48023:SF4">
    <property type="entry name" value="D-XYLOSE-PROTON SYMPORTER-LIKE 2"/>
    <property type="match status" value="1"/>
</dbReference>
<dbReference type="AlphaFoldDB" id="A0A7S3A2I1"/>
<evidence type="ECO:0000256" key="4">
    <source>
        <dbReference type="ARBA" id="ARBA00022692"/>
    </source>
</evidence>
<dbReference type="Pfam" id="PF00083">
    <property type="entry name" value="Sugar_tr"/>
    <property type="match status" value="1"/>
</dbReference>
<evidence type="ECO:0000256" key="5">
    <source>
        <dbReference type="ARBA" id="ARBA00022989"/>
    </source>
</evidence>
<dbReference type="Gene3D" id="1.20.1250.20">
    <property type="entry name" value="MFS general substrate transporter like domains"/>
    <property type="match status" value="1"/>
</dbReference>
<evidence type="ECO:0000313" key="10">
    <source>
        <dbReference type="EMBL" id="CAE0059656.1"/>
    </source>
</evidence>
<evidence type="ECO:0000256" key="7">
    <source>
        <dbReference type="RuleBase" id="RU003346"/>
    </source>
</evidence>
<reference evidence="11" key="1">
    <citation type="submission" date="2021-01" db="EMBL/GenBank/DDBJ databases">
        <authorList>
            <person name="Corre E."/>
            <person name="Pelletier E."/>
            <person name="Niang G."/>
            <person name="Scheremetjew M."/>
            <person name="Finn R."/>
            <person name="Kale V."/>
            <person name="Holt S."/>
            <person name="Cochrane G."/>
            <person name="Meng A."/>
            <person name="Brown T."/>
            <person name="Cohen L."/>
        </authorList>
    </citation>
    <scope>NUCLEOTIDE SEQUENCE</scope>
    <source>
        <strain evidence="11">CCMP 769</strain>
    </source>
</reference>
<evidence type="ECO:0000259" key="9">
    <source>
        <dbReference type="PROSITE" id="PS50850"/>
    </source>
</evidence>
<feature type="transmembrane region" description="Helical" evidence="8">
    <location>
        <begin position="394"/>
        <end position="419"/>
    </location>
</feature>
<dbReference type="GO" id="GO:1904659">
    <property type="term" value="P:D-glucose transmembrane transport"/>
    <property type="evidence" value="ECO:0007669"/>
    <property type="project" value="TreeGrafter"/>
</dbReference>
<feature type="transmembrane region" description="Helical" evidence="8">
    <location>
        <begin position="205"/>
        <end position="225"/>
    </location>
</feature>
<evidence type="ECO:0000256" key="1">
    <source>
        <dbReference type="ARBA" id="ARBA00004141"/>
    </source>
</evidence>
<dbReference type="InterPro" id="IPR005828">
    <property type="entry name" value="MFS_sugar_transport-like"/>
</dbReference>
<feature type="transmembrane region" description="Helical" evidence="8">
    <location>
        <begin position="88"/>
        <end position="109"/>
    </location>
</feature>
<evidence type="ECO:0000313" key="11">
    <source>
        <dbReference type="EMBL" id="CAE0059658.1"/>
    </source>
</evidence>
<feature type="transmembrane region" description="Helical" evidence="8">
    <location>
        <begin position="360"/>
        <end position="382"/>
    </location>
</feature>
<dbReference type="SUPFAM" id="SSF103473">
    <property type="entry name" value="MFS general substrate transporter"/>
    <property type="match status" value="1"/>
</dbReference>
<dbReference type="PANTHER" id="PTHR48023">
    <property type="entry name" value="D-XYLOSE-PROTON SYMPORTER-LIKE 2"/>
    <property type="match status" value="1"/>
</dbReference>
<dbReference type="GO" id="GO:0022857">
    <property type="term" value="F:transmembrane transporter activity"/>
    <property type="evidence" value="ECO:0007669"/>
    <property type="project" value="InterPro"/>
</dbReference>
<feature type="domain" description="Major facilitator superfamily (MFS) profile" evidence="9">
    <location>
        <begin position="53"/>
        <end position="485"/>
    </location>
</feature>
<dbReference type="InterPro" id="IPR020846">
    <property type="entry name" value="MFS_dom"/>
</dbReference>
<dbReference type="PROSITE" id="PS00217">
    <property type="entry name" value="SUGAR_TRANSPORT_2"/>
    <property type="match status" value="1"/>
</dbReference>
<evidence type="ECO:0000256" key="3">
    <source>
        <dbReference type="ARBA" id="ARBA00022448"/>
    </source>
</evidence>
<comment type="subcellular location">
    <subcellularLocation>
        <location evidence="1">Membrane</location>
        <topology evidence="1">Multi-pass membrane protein</topology>
    </subcellularLocation>
</comment>
<dbReference type="EMBL" id="HBHW01036127">
    <property type="protein sequence ID" value="CAE0059658.1"/>
    <property type="molecule type" value="Transcribed_RNA"/>
</dbReference>
<comment type="similarity">
    <text evidence="2 7">Belongs to the major facilitator superfamily. Sugar transporter (TC 2.A.1.1) family.</text>
</comment>
<evidence type="ECO:0000256" key="2">
    <source>
        <dbReference type="ARBA" id="ARBA00010992"/>
    </source>
</evidence>
<dbReference type="InterPro" id="IPR005829">
    <property type="entry name" value="Sugar_transporter_CS"/>
</dbReference>
<dbReference type="PRINTS" id="PR00171">
    <property type="entry name" value="SUGRTRNSPORT"/>
</dbReference>
<dbReference type="NCBIfam" id="TIGR00879">
    <property type="entry name" value="SP"/>
    <property type="match status" value="1"/>
</dbReference>
<name>A0A7S3A2I1_9RHOD</name>
<dbReference type="InterPro" id="IPR036259">
    <property type="entry name" value="MFS_trans_sf"/>
</dbReference>
<sequence length="506" mass="53675">MNGTTLSFALNGVGILSADDVRRCKRALLSSRRIGLTKMSVESSSKIPGWLPSFSAAAMAGGLFGYDIGSSSSVIRVLGDQGFDASQLSAVASMSLLGALVSSIAVNLLGNRFGRKSELQVAYGIYFAGTCLQFISSGFWSLVTGRFIYGLGIGAAMHASPLLISESVPRDKRGSLVALKEAFIVFGILMGYVSGYVLSPLGTESWRYMFAAALLLEVPGAIVAASSQESPRFLCLQASKGPEYEHLLREAEQNQYVLNGGDRDQATREIGDILQNIRDNQSQRGVGLLETPGAKPALISGVGLVLFQQVTGQPSVLYYANRIFDQAGLGFGAAVGVGVFKLVSTVGSAYSVERFGRKPLLIAGTSIMTACLAALSFIFSGIQPDAPFTSSQQVAIISAVILYVGGYQIGFGPISWLMLSELFPLQVRSKALALGTISNFGSNLLVAALFEPLRESIGSSSLFAIFAIISLSAILFESSYLSETKGKSLEEIEDMMRARDKPSSAI</sequence>
<feature type="transmembrane region" description="Helical" evidence="8">
    <location>
        <begin position="456"/>
        <end position="476"/>
    </location>
</feature>
<keyword evidence="6 8" id="KW-0472">Membrane</keyword>
<protein>
    <recommendedName>
        <fullName evidence="9">Major facilitator superfamily (MFS) profile domain-containing protein</fullName>
    </recommendedName>
</protein>
<evidence type="ECO:0000256" key="8">
    <source>
        <dbReference type="SAM" id="Phobius"/>
    </source>
</evidence>
<organism evidence="11">
    <name type="scientific">Rhodosorus marinus</name>
    <dbReference type="NCBI Taxonomy" id="101924"/>
    <lineage>
        <taxon>Eukaryota</taxon>
        <taxon>Rhodophyta</taxon>
        <taxon>Stylonematophyceae</taxon>
        <taxon>Stylonematales</taxon>
        <taxon>Stylonemataceae</taxon>
        <taxon>Rhodosorus</taxon>
    </lineage>
</organism>